<protein>
    <submittedName>
        <fullName evidence="1">Uncharacterized protein</fullName>
    </submittedName>
</protein>
<dbReference type="EMBL" id="BARV01000097">
    <property type="protein sequence ID" value="GAH93290.1"/>
    <property type="molecule type" value="Genomic_DNA"/>
</dbReference>
<sequence length="79" mass="8718">MGLKAILGLSGVSAEGKKDRGGVNKLRIILDRQLGWVYSFIITDGKTEGDVLIFKASFSISLFTPPKDYFKDCFTTTLK</sequence>
<proteinExistence type="predicted"/>
<evidence type="ECO:0000313" key="1">
    <source>
        <dbReference type="EMBL" id="GAH93290.1"/>
    </source>
</evidence>
<comment type="caution">
    <text evidence="1">The sequence shown here is derived from an EMBL/GenBank/DDBJ whole genome shotgun (WGS) entry which is preliminary data.</text>
</comment>
<accession>X1KI45</accession>
<name>X1KI45_9ZZZZ</name>
<dbReference type="AlphaFoldDB" id="X1KI45"/>
<organism evidence="1">
    <name type="scientific">marine sediment metagenome</name>
    <dbReference type="NCBI Taxonomy" id="412755"/>
    <lineage>
        <taxon>unclassified sequences</taxon>
        <taxon>metagenomes</taxon>
        <taxon>ecological metagenomes</taxon>
    </lineage>
</organism>
<reference evidence="1" key="1">
    <citation type="journal article" date="2014" name="Front. Microbiol.">
        <title>High frequency of phylogenetically diverse reductive dehalogenase-homologous genes in deep subseafloor sedimentary metagenomes.</title>
        <authorList>
            <person name="Kawai M."/>
            <person name="Futagami T."/>
            <person name="Toyoda A."/>
            <person name="Takaki Y."/>
            <person name="Nishi S."/>
            <person name="Hori S."/>
            <person name="Arai W."/>
            <person name="Tsubouchi T."/>
            <person name="Morono Y."/>
            <person name="Uchiyama I."/>
            <person name="Ito T."/>
            <person name="Fujiyama A."/>
            <person name="Inagaki F."/>
            <person name="Takami H."/>
        </authorList>
    </citation>
    <scope>NUCLEOTIDE SEQUENCE</scope>
    <source>
        <strain evidence="1">Expedition CK06-06</strain>
    </source>
</reference>
<gene>
    <name evidence="1" type="ORF">S06H3_00527</name>
</gene>